<evidence type="ECO:0000313" key="8">
    <source>
        <dbReference type="Proteomes" id="UP001315967"/>
    </source>
</evidence>
<dbReference type="SUPFAM" id="SSF51445">
    <property type="entry name" value="(Trans)glycosidases"/>
    <property type="match status" value="1"/>
</dbReference>
<evidence type="ECO:0000313" key="7">
    <source>
        <dbReference type="EMBL" id="UUX33113.1"/>
    </source>
</evidence>
<name>A0ABY5P310_9LACT</name>
<dbReference type="InterPro" id="IPR018120">
    <property type="entry name" value="Glyco_hydro_1_AS"/>
</dbReference>
<evidence type="ECO:0000256" key="4">
    <source>
        <dbReference type="PROSITE-ProRule" id="PRU10055"/>
    </source>
</evidence>
<evidence type="ECO:0000256" key="2">
    <source>
        <dbReference type="ARBA" id="ARBA00022801"/>
    </source>
</evidence>
<organism evidence="7 8">
    <name type="scientific">Fundicoccus culcitae</name>
    <dbReference type="NCBI Taxonomy" id="2969821"/>
    <lineage>
        <taxon>Bacteria</taxon>
        <taxon>Bacillati</taxon>
        <taxon>Bacillota</taxon>
        <taxon>Bacilli</taxon>
        <taxon>Lactobacillales</taxon>
        <taxon>Aerococcaceae</taxon>
        <taxon>Fundicoccus</taxon>
    </lineage>
</organism>
<accession>A0ABY5P310</accession>
<dbReference type="InterPro" id="IPR001360">
    <property type="entry name" value="Glyco_hydro_1"/>
</dbReference>
<dbReference type="PROSITE" id="PS00653">
    <property type="entry name" value="GLYCOSYL_HYDROL_F1_2"/>
    <property type="match status" value="1"/>
</dbReference>
<reference evidence="7 8" key="1">
    <citation type="submission" date="2022-08" db="EMBL/GenBank/DDBJ databases">
        <title>Aerococcaceae sp. nov isolated from spoiled eye mask.</title>
        <authorList>
            <person name="Zhou G."/>
            <person name="Xie X.-B."/>
            <person name="Shi Q.-S."/>
            <person name="Wang Y.-S."/>
            <person name="Wen X."/>
            <person name="Peng H."/>
            <person name="Yang X.-J."/>
            <person name="Tao H.-B."/>
            <person name="Huang X.-M."/>
        </authorList>
    </citation>
    <scope>NUCLEOTIDE SEQUENCE [LARGE SCALE GENOMIC DNA]</scope>
    <source>
        <strain evidence="8">DM20194951</strain>
    </source>
</reference>
<keyword evidence="8" id="KW-1185">Reference proteome</keyword>
<evidence type="ECO:0000256" key="3">
    <source>
        <dbReference type="ARBA" id="ARBA00023295"/>
    </source>
</evidence>
<feature type="active site" description="Nucleophile" evidence="4">
    <location>
        <position position="368"/>
    </location>
</feature>
<comment type="similarity">
    <text evidence="1 5">Belongs to the glycosyl hydrolase 1 family.</text>
</comment>
<dbReference type="Pfam" id="PF00232">
    <property type="entry name" value="Glyco_hydro_1"/>
    <property type="match status" value="1"/>
</dbReference>
<dbReference type="PANTHER" id="PTHR10353:SF122">
    <property type="entry name" value="6-PHOSPHO-BETA-GLUCOSIDASE ASCB-RELATED"/>
    <property type="match status" value="1"/>
</dbReference>
<keyword evidence="3 6" id="KW-0326">Glycosidase</keyword>
<dbReference type="Proteomes" id="UP001315967">
    <property type="component" value="Chromosome"/>
</dbReference>
<evidence type="ECO:0000256" key="1">
    <source>
        <dbReference type="ARBA" id="ARBA00010838"/>
    </source>
</evidence>
<dbReference type="PANTHER" id="PTHR10353">
    <property type="entry name" value="GLYCOSYL HYDROLASE"/>
    <property type="match status" value="1"/>
</dbReference>
<dbReference type="PRINTS" id="PR00131">
    <property type="entry name" value="GLHYDRLASE1"/>
</dbReference>
<protein>
    <submittedName>
        <fullName evidence="7">6-phospho-beta-glucosidase</fullName>
    </submittedName>
</protein>
<dbReference type="RefSeq" id="WP_313792615.1">
    <property type="nucleotide sequence ID" value="NZ_CP102453.1"/>
</dbReference>
<sequence>MSFPKDFLWGGATAANQLEGAYNVDGRGLANVDVIPHGEDRQAIITGKMKHTAFDDKHFYPAKKAIDHYHRYKEDIALFAEMGFKTYRFSIGWTRIFPKGDERTPNEAGLKFYDDLINECIKYDIEPLVTITHFDIPMHLVDEYGGWRNRKMLEFYERLVTVLFNRYKGKVKYWLTFNEINVLFRDPFIGAGIVFDDGENEEQVKFNAAHHELMASAIATKIAHEVDPENKVGCMFAAGAGQFYPASPHPEDVRAAQVMKQKDYFLIDVQSFGEYPNYVLKYLEREGISIPFEEGDKKILNENTVDFISFSYYGSFVAERADEGGDIKVVDNPYLESNDWGTPIDPLGFRITINDLYDRYQKPLFVSENGIGAYDNLDENGYVEDDYRIEYHAKHIAAMKDAIELDGADVFGYTTWGPIDLVSASSGEMSKRYGFIYVDRDDEGNGTLERSKKKSFNWYKKVIETNGEDLTNESFR</sequence>
<evidence type="ECO:0000256" key="5">
    <source>
        <dbReference type="RuleBase" id="RU003690"/>
    </source>
</evidence>
<dbReference type="InterPro" id="IPR033132">
    <property type="entry name" value="GH_1_N_CS"/>
</dbReference>
<dbReference type="EMBL" id="CP102453">
    <property type="protein sequence ID" value="UUX33113.1"/>
    <property type="molecule type" value="Genomic_DNA"/>
</dbReference>
<gene>
    <name evidence="7" type="ORF">NRE15_09375</name>
</gene>
<keyword evidence="2 6" id="KW-0378">Hydrolase</keyword>
<dbReference type="PROSITE" id="PS00572">
    <property type="entry name" value="GLYCOSYL_HYDROL_F1_1"/>
    <property type="match status" value="1"/>
</dbReference>
<dbReference type="NCBIfam" id="NF007158">
    <property type="entry name" value="PRK09593.1"/>
    <property type="match status" value="1"/>
</dbReference>
<dbReference type="InterPro" id="IPR017853">
    <property type="entry name" value="GH"/>
</dbReference>
<proteinExistence type="inferred from homology"/>
<evidence type="ECO:0000256" key="6">
    <source>
        <dbReference type="RuleBase" id="RU004468"/>
    </source>
</evidence>
<dbReference type="NCBIfam" id="NF007356">
    <property type="entry name" value="PRK09852.1"/>
    <property type="match status" value="1"/>
</dbReference>
<dbReference type="Gene3D" id="3.20.20.80">
    <property type="entry name" value="Glycosidases"/>
    <property type="match status" value="1"/>
</dbReference>